<gene>
    <name evidence="3" type="ORF">SI7747_09012352</name>
</gene>
<dbReference type="EMBL" id="CACRZD030000009">
    <property type="protein sequence ID" value="CAA6665963.1"/>
    <property type="molecule type" value="Genomic_DNA"/>
</dbReference>
<name>A0A7I8J955_SPIIN</name>
<dbReference type="PROSITE" id="PS51277">
    <property type="entry name" value="BURP"/>
    <property type="match status" value="1"/>
</dbReference>
<evidence type="ECO:0000259" key="2">
    <source>
        <dbReference type="PROSITE" id="PS51277"/>
    </source>
</evidence>
<dbReference type="InterPro" id="IPR044816">
    <property type="entry name" value="BURP"/>
</dbReference>
<evidence type="ECO:0000313" key="4">
    <source>
        <dbReference type="Proteomes" id="UP001189122"/>
    </source>
</evidence>
<feature type="domain" description="BURP" evidence="2">
    <location>
        <begin position="107"/>
        <end position="305"/>
    </location>
</feature>
<dbReference type="SMART" id="SM01045">
    <property type="entry name" value="BURP"/>
    <property type="match status" value="1"/>
</dbReference>
<dbReference type="EMBL" id="LR743596">
    <property type="protein sequence ID" value="CAA2626659.1"/>
    <property type="molecule type" value="Genomic_DNA"/>
</dbReference>
<sequence>MARCLFVAVAAASAANLAPQNYWETVLPNTAIPSALRQLLPAVLRRLTVFHSAFSDAKAAVDSSLFGVGVTVGTSPPTGVFVGVLGFNYAYAATDTQVHDNADVALFFQEKDLVPGSKMNLHFTRTASNSAFLPRSVANSIPFSSAKMSDILSLLSVEPHSEKAAAIEKTLHRCEEPAVAGETSFCATSLESMVDFTTASLGSRDLQTYVIAPSGVQKLAGGKAVACHAQSYAYAVFYCHATRATKSYVVSLAGKDGTQVEAVVVCHTDTSSWNPKHIAFQLLKVSPGIPVCHFLPQDHVVWTRRT</sequence>
<dbReference type="PANTHER" id="PTHR31236:SF2">
    <property type="entry name" value="BURP DOMAIN PROTEIN RD22"/>
    <property type="match status" value="1"/>
</dbReference>
<keyword evidence="4" id="KW-1185">Reference proteome</keyword>
<reference evidence="3 4" key="1">
    <citation type="submission" date="2019-12" db="EMBL/GenBank/DDBJ databases">
        <authorList>
            <person name="Scholz U."/>
            <person name="Mascher M."/>
            <person name="Fiebig A."/>
        </authorList>
    </citation>
    <scope>NUCLEOTIDE SEQUENCE</scope>
</reference>
<keyword evidence="1" id="KW-0732">Signal</keyword>
<dbReference type="InterPro" id="IPR004873">
    <property type="entry name" value="BURP_dom"/>
</dbReference>
<feature type="signal peptide" evidence="1">
    <location>
        <begin position="1"/>
        <end position="17"/>
    </location>
</feature>
<dbReference type="Proteomes" id="UP001189122">
    <property type="component" value="Unassembled WGS sequence"/>
</dbReference>
<feature type="chain" id="PRO_5029521763" description="BURP domain-containing protein" evidence="1">
    <location>
        <begin position="18"/>
        <end position="306"/>
    </location>
</feature>
<organism evidence="3">
    <name type="scientific">Spirodela intermedia</name>
    <name type="common">Intermediate duckweed</name>
    <dbReference type="NCBI Taxonomy" id="51605"/>
    <lineage>
        <taxon>Eukaryota</taxon>
        <taxon>Viridiplantae</taxon>
        <taxon>Streptophyta</taxon>
        <taxon>Embryophyta</taxon>
        <taxon>Tracheophyta</taxon>
        <taxon>Spermatophyta</taxon>
        <taxon>Magnoliopsida</taxon>
        <taxon>Liliopsida</taxon>
        <taxon>Araceae</taxon>
        <taxon>Lemnoideae</taxon>
        <taxon>Spirodela</taxon>
    </lineage>
</organism>
<evidence type="ECO:0000313" key="3">
    <source>
        <dbReference type="EMBL" id="CAA2626659.1"/>
    </source>
</evidence>
<proteinExistence type="predicted"/>
<accession>A0A7I8J955</accession>
<dbReference type="PANTHER" id="PTHR31236">
    <property type="entry name" value="BURP DOMAIN PROTEIN USPL1-LIKE"/>
    <property type="match status" value="1"/>
</dbReference>
<protein>
    <recommendedName>
        <fullName evidence="2">BURP domain-containing protein</fullName>
    </recommendedName>
</protein>
<dbReference type="AlphaFoldDB" id="A0A7I8J955"/>
<dbReference type="Pfam" id="PF03181">
    <property type="entry name" value="BURP"/>
    <property type="match status" value="1"/>
</dbReference>
<evidence type="ECO:0000256" key="1">
    <source>
        <dbReference type="SAM" id="SignalP"/>
    </source>
</evidence>